<organism evidence="2 3">
    <name type="scientific">Anabarilius grahami</name>
    <name type="common">Kanglang fish</name>
    <name type="synonym">Barilius grahami</name>
    <dbReference type="NCBI Taxonomy" id="495550"/>
    <lineage>
        <taxon>Eukaryota</taxon>
        <taxon>Metazoa</taxon>
        <taxon>Chordata</taxon>
        <taxon>Craniata</taxon>
        <taxon>Vertebrata</taxon>
        <taxon>Euteleostomi</taxon>
        <taxon>Actinopterygii</taxon>
        <taxon>Neopterygii</taxon>
        <taxon>Teleostei</taxon>
        <taxon>Ostariophysi</taxon>
        <taxon>Cypriniformes</taxon>
        <taxon>Xenocyprididae</taxon>
        <taxon>Xenocypridinae</taxon>
        <taxon>Xenocypridinae incertae sedis</taxon>
        <taxon>Anabarilius</taxon>
    </lineage>
</organism>
<keyword evidence="1" id="KW-0472">Membrane</keyword>
<evidence type="ECO:0000313" key="3">
    <source>
        <dbReference type="Proteomes" id="UP000281406"/>
    </source>
</evidence>
<name>A0A3N0YCC0_ANAGA</name>
<evidence type="ECO:0000313" key="2">
    <source>
        <dbReference type="EMBL" id="ROL43867.1"/>
    </source>
</evidence>
<keyword evidence="1" id="KW-0812">Transmembrane</keyword>
<sequence>MNKSSTLELAARPTQGFSGYFVFWLVVGECFCLQVLRLITAFFCCGTHGAYCRVELACPNTPQTVPRPQRPNVQVHQQPVLATPALGTAFTYSTHLLSLDLSHCRNEISVHRHSECDGLDCLKRDLGLR</sequence>
<accession>A0A3N0YCC0</accession>
<gene>
    <name evidence="2" type="ORF">DPX16_11899</name>
</gene>
<reference evidence="2 3" key="1">
    <citation type="submission" date="2018-10" db="EMBL/GenBank/DDBJ databases">
        <title>Genome assembly for a Yunnan-Guizhou Plateau 3E fish, Anabarilius grahami (Regan), and its evolutionary and genetic applications.</title>
        <authorList>
            <person name="Jiang W."/>
        </authorList>
    </citation>
    <scope>NUCLEOTIDE SEQUENCE [LARGE SCALE GENOMIC DNA]</scope>
    <source>
        <strain evidence="2">AG-KIZ</strain>
        <tissue evidence="2">Muscle</tissue>
    </source>
</reference>
<feature type="transmembrane region" description="Helical" evidence="1">
    <location>
        <begin position="21"/>
        <end position="43"/>
    </location>
</feature>
<keyword evidence="3" id="KW-1185">Reference proteome</keyword>
<keyword evidence="1" id="KW-1133">Transmembrane helix</keyword>
<dbReference type="Proteomes" id="UP000281406">
    <property type="component" value="Unassembled WGS sequence"/>
</dbReference>
<evidence type="ECO:0000256" key="1">
    <source>
        <dbReference type="SAM" id="Phobius"/>
    </source>
</evidence>
<proteinExistence type="predicted"/>
<protein>
    <submittedName>
        <fullName evidence="2">Uncharacterized protein</fullName>
    </submittedName>
</protein>
<comment type="caution">
    <text evidence="2">The sequence shown here is derived from an EMBL/GenBank/DDBJ whole genome shotgun (WGS) entry which is preliminary data.</text>
</comment>
<dbReference type="EMBL" id="RJVU01047120">
    <property type="protein sequence ID" value="ROL43867.1"/>
    <property type="molecule type" value="Genomic_DNA"/>
</dbReference>
<dbReference type="AlphaFoldDB" id="A0A3N0YCC0"/>